<sequence>MRLSATAPKKDLASDDNLVPLINIVFLMLIFFMVAGQITASDAVMVQAPESLTAAQGKEHSATVLVAADGSMYLDNTEVSPDLLVEKLGSLLDEAETVDGVSVLVKADAMLPVEVLQEVLHHIKKAGLLKVALLTRQGDAE</sequence>
<evidence type="ECO:0000256" key="3">
    <source>
        <dbReference type="ARBA" id="ARBA00022475"/>
    </source>
</evidence>
<organism evidence="9 10">
    <name type="scientific">Marinobacter xiaoshiensis</name>
    <dbReference type="NCBI Taxonomy" id="3073652"/>
    <lineage>
        <taxon>Bacteria</taxon>
        <taxon>Pseudomonadati</taxon>
        <taxon>Pseudomonadota</taxon>
        <taxon>Gammaproteobacteria</taxon>
        <taxon>Pseudomonadales</taxon>
        <taxon>Marinobacteraceae</taxon>
        <taxon>Marinobacter</taxon>
    </lineage>
</organism>
<name>A0ABU2HC66_9GAMM</name>
<dbReference type="EMBL" id="JAVMBO010000003">
    <property type="protein sequence ID" value="MDS1308676.1"/>
    <property type="molecule type" value="Genomic_DNA"/>
</dbReference>
<evidence type="ECO:0000313" key="9">
    <source>
        <dbReference type="EMBL" id="MDS1308676.1"/>
    </source>
</evidence>
<comment type="caution">
    <text evidence="9">The sequence shown here is derived from an EMBL/GenBank/DDBJ whole genome shotgun (WGS) entry which is preliminary data.</text>
</comment>
<evidence type="ECO:0000256" key="1">
    <source>
        <dbReference type="ARBA" id="ARBA00004162"/>
    </source>
</evidence>
<evidence type="ECO:0000256" key="2">
    <source>
        <dbReference type="ARBA" id="ARBA00005811"/>
    </source>
</evidence>
<keyword evidence="7" id="KW-0813">Transport</keyword>
<evidence type="ECO:0000313" key="10">
    <source>
        <dbReference type="Proteomes" id="UP001267407"/>
    </source>
</evidence>
<evidence type="ECO:0000256" key="5">
    <source>
        <dbReference type="ARBA" id="ARBA00022989"/>
    </source>
</evidence>
<keyword evidence="10" id="KW-1185">Reference proteome</keyword>
<feature type="transmembrane region" description="Helical" evidence="8">
    <location>
        <begin position="21"/>
        <end position="40"/>
    </location>
</feature>
<accession>A0ABU2HC66</accession>
<dbReference type="Pfam" id="PF02472">
    <property type="entry name" value="ExbD"/>
    <property type="match status" value="1"/>
</dbReference>
<reference evidence="9" key="1">
    <citation type="submission" date="2023-09" db="EMBL/GenBank/DDBJ databases">
        <title>Marinobacter sediminicola sp. nov. and Marinobacter maritimum sp. nov., isolated from marine sediment.</title>
        <authorList>
            <person name="An J."/>
        </authorList>
    </citation>
    <scope>NUCLEOTIDE SEQUENCE</scope>
    <source>
        <strain evidence="9">F60267</strain>
    </source>
</reference>
<keyword evidence="3" id="KW-1003">Cell membrane</keyword>
<keyword evidence="5 8" id="KW-1133">Transmembrane helix</keyword>
<evidence type="ECO:0000256" key="7">
    <source>
        <dbReference type="RuleBase" id="RU003879"/>
    </source>
</evidence>
<gene>
    <name evidence="9" type="ORF">RKA07_01020</name>
</gene>
<protein>
    <submittedName>
        <fullName evidence="9">Biopolymer transporter ExbD</fullName>
    </submittedName>
</protein>
<dbReference type="PANTHER" id="PTHR30558:SF3">
    <property type="entry name" value="BIOPOLYMER TRANSPORT PROTEIN EXBD-RELATED"/>
    <property type="match status" value="1"/>
</dbReference>
<dbReference type="Gene3D" id="3.30.420.270">
    <property type="match status" value="1"/>
</dbReference>
<comment type="similarity">
    <text evidence="2 7">Belongs to the ExbD/TolR family.</text>
</comment>
<keyword evidence="4 7" id="KW-0812">Transmembrane</keyword>
<proteinExistence type="inferred from homology"/>
<keyword evidence="7" id="KW-0653">Protein transport</keyword>
<keyword evidence="6 8" id="KW-0472">Membrane</keyword>
<evidence type="ECO:0000256" key="4">
    <source>
        <dbReference type="ARBA" id="ARBA00022692"/>
    </source>
</evidence>
<dbReference type="Proteomes" id="UP001267407">
    <property type="component" value="Unassembled WGS sequence"/>
</dbReference>
<dbReference type="RefSeq" id="WP_200201333.1">
    <property type="nucleotide sequence ID" value="NZ_JAVMBO010000003.1"/>
</dbReference>
<comment type="subcellular location">
    <subcellularLocation>
        <location evidence="1">Cell membrane</location>
        <topology evidence="1">Single-pass membrane protein</topology>
    </subcellularLocation>
    <subcellularLocation>
        <location evidence="7">Cell membrane</location>
        <topology evidence="7">Single-pass type II membrane protein</topology>
    </subcellularLocation>
</comment>
<dbReference type="InterPro" id="IPR003400">
    <property type="entry name" value="ExbD"/>
</dbReference>
<dbReference type="PANTHER" id="PTHR30558">
    <property type="entry name" value="EXBD MEMBRANE COMPONENT OF PMF-DRIVEN MACROMOLECULE IMPORT SYSTEM"/>
    <property type="match status" value="1"/>
</dbReference>
<evidence type="ECO:0000256" key="8">
    <source>
        <dbReference type="SAM" id="Phobius"/>
    </source>
</evidence>
<evidence type="ECO:0000256" key="6">
    <source>
        <dbReference type="ARBA" id="ARBA00023136"/>
    </source>
</evidence>